<dbReference type="SUPFAM" id="SSF103473">
    <property type="entry name" value="MFS general substrate transporter"/>
    <property type="match status" value="1"/>
</dbReference>
<evidence type="ECO:0000313" key="10">
    <source>
        <dbReference type="Proteomes" id="UP000460272"/>
    </source>
</evidence>
<accession>A0A6P2C2F8</accession>
<keyword evidence="10" id="KW-1185">Reference proteome</keyword>
<feature type="transmembrane region" description="Helical" evidence="7">
    <location>
        <begin position="48"/>
        <end position="69"/>
    </location>
</feature>
<dbReference type="Gene3D" id="1.20.1250.20">
    <property type="entry name" value="MFS general substrate transporter like domains"/>
    <property type="match status" value="1"/>
</dbReference>
<dbReference type="InterPro" id="IPR010290">
    <property type="entry name" value="TM_effector"/>
</dbReference>
<dbReference type="PROSITE" id="PS50850">
    <property type="entry name" value="MFS"/>
    <property type="match status" value="1"/>
</dbReference>
<dbReference type="PANTHER" id="PTHR23513:SF9">
    <property type="entry name" value="ENTEROBACTIN EXPORTER ENTS"/>
    <property type="match status" value="1"/>
</dbReference>
<keyword evidence="5 7" id="KW-1133">Transmembrane helix</keyword>
<keyword evidence="6 7" id="KW-0472">Membrane</keyword>
<feature type="transmembrane region" description="Helical" evidence="7">
    <location>
        <begin position="242"/>
        <end position="266"/>
    </location>
</feature>
<evidence type="ECO:0000256" key="3">
    <source>
        <dbReference type="ARBA" id="ARBA00022475"/>
    </source>
</evidence>
<dbReference type="PANTHER" id="PTHR23513">
    <property type="entry name" value="INTEGRAL MEMBRANE EFFLUX PROTEIN-RELATED"/>
    <property type="match status" value="1"/>
</dbReference>
<comment type="caution">
    <text evidence="9">The sequence shown here is derived from an EMBL/GenBank/DDBJ whole genome shotgun (WGS) entry which is preliminary data.</text>
</comment>
<evidence type="ECO:0000256" key="7">
    <source>
        <dbReference type="SAM" id="Phobius"/>
    </source>
</evidence>
<gene>
    <name evidence="9" type="ORF">EAS64_13670</name>
</gene>
<feature type="transmembrane region" description="Helical" evidence="7">
    <location>
        <begin position="306"/>
        <end position="325"/>
    </location>
</feature>
<feature type="transmembrane region" description="Helical" evidence="7">
    <location>
        <begin position="395"/>
        <end position="416"/>
    </location>
</feature>
<dbReference type="InterPro" id="IPR036259">
    <property type="entry name" value="MFS_trans_sf"/>
</dbReference>
<protein>
    <submittedName>
        <fullName evidence="9">MFS transporter</fullName>
    </submittedName>
</protein>
<feature type="transmembrane region" description="Helical" evidence="7">
    <location>
        <begin position="20"/>
        <end position="42"/>
    </location>
</feature>
<keyword evidence="3" id="KW-1003">Cell membrane</keyword>
<reference evidence="9 10" key="1">
    <citation type="submission" date="2018-11" db="EMBL/GenBank/DDBJ databases">
        <title>Trebonia kvetii gen.nov., sp.nov., a novel acidophilic actinobacterium, and proposal of the new actinobacterial family Treboniaceae fam. nov.</title>
        <authorList>
            <person name="Rapoport D."/>
            <person name="Sagova-Mareckova M."/>
            <person name="Sedlacek I."/>
            <person name="Provaznik J."/>
            <person name="Kralova S."/>
            <person name="Pavlinic D."/>
            <person name="Benes V."/>
            <person name="Kopecky J."/>
        </authorList>
    </citation>
    <scope>NUCLEOTIDE SEQUENCE [LARGE SCALE GENOMIC DNA]</scope>
    <source>
        <strain evidence="9 10">15Tr583</strain>
    </source>
</reference>
<sequence>MRLLTDVTPLREIPAFRRLWLGTMLSRTGSAMTTFAITLQAYNLTRSTAAVGGIGLATFLPLLLITLPGGTFADRVDRRKLVLAITCCQLTLSAALFALTAAGAASLWALYAVVAVSAGLSAVSAPAQQTFIPRLVPRSQLAAAMALQRIVFQVVLITGPALAGVVAATAGLRGCYLADVASFAGALWGVSGLPVMPPVRESTGPATEPAAGESDAAVTGKRMPSGLAQTLAGLAFIRRTPALCGAFLADVNATFFALPVSLFPAINAERFGGNPRTLGLFATAIGVGGLVSAVFAGPLRHTARHGLVMLACVAVWGGAFALFAVAPTLWLTLLALALAGLADTFTVVIRGMIVQQSTPDEFRGRVNAADFLVGAGGSELGSLEAGVVGSLTTPVISALSGGLLAVAGAVAIGAALPQFRRYRATTVVKA</sequence>
<evidence type="ECO:0000256" key="6">
    <source>
        <dbReference type="ARBA" id="ARBA00023136"/>
    </source>
</evidence>
<keyword evidence="4 7" id="KW-0812">Transmembrane</keyword>
<evidence type="ECO:0000256" key="1">
    <source>
        <dbReference type="ARBA" id="ARBA00004429"/>
    </source>
</evidence>
<dbReference type="RefSeq" id="WP_145853265.1">
    <property type="nucleotide sequence ID" value="NZ_RPFW01000002.1"/>
</dbReference>
<feature type="transmembrane region" description="Helical" evidence="7">
    <location>
        <begin position="278"/>
        <end position="299"/>
    </location>
</feature>
<dbReference type="CDD" id="cd06173">
    <property type="entry name" value="MFS_MefA_like"/>
    <property type="match status" value="1"/>
</dbReference>
<name>A0A6P2C2F8_9ACTN</name>
<feature type="transmembrane region" description="Helical" evidence="7">
    <location>
        <begin position="150"/>
        <end position="170"/>
    </location>
</feature>
<dbReference type="OrthoDB" id="5494559at2"/>
<organism evidence="9 10">
    <name type="scientific">Trebonia kvetii</name>
    <dbReference type="NCBI Taxonomy" id="2480626"/>
    <lineage>
        <taxon>Bacteria</taxon>
        <taxon>Bacillati</taxon>
        <taxon>Actinomycetota</taxon>
        <taxon>Actinomycetes</taxon>
        <taxon>Streptosporangiales</taxon>
        <taxon>Treboniaceae</taxon>
        <taxon>Trebonia</taxon>
    </lineage>
</organism>
<dbReference type="GO" id="GO:0005886">
    <property type="term" value="C:plasma membrane"/>
    <property type="evidence" value="ECO:0007669"/>
    <property type="project" value="UniProtKB-SubCell"/>
</dbReference>
<evidence type="ECO:0000313" key="9">
    <source>
        <dbReference type="EMBL" id="TVZ05564.1"/>
    </source>
</evidence>
<evidence type="ECO:0000256" key="2">
    <source>
        <dbReference type="ARBA" id="ARBA00022448"/>
    </source>
</evidence>
<feature type="domain" description="Major facilitator superfamily (MFS) profile" evidence="8">
    <location>
        <begin position="238"/>
        <end position="430"/>
    </location>
</feature>
<dbReference type="InterPro" id="IPR020846">
    <property type="entry name" value="MFS_dom"/>
</dbReference>
<evidence type="ECO:0000256" key="5">
    <source>
        <dbReference type="ARBA" id="ARBA00022989"/>
    </source>
</evidence>
<evidence type="ECO:0000259" key="8">
    <source>
        <dbReference type="PROSITE" id="PS50850"/>
    </source>
</evidence>
<keyword evidence="2" id="KW-0813">Transport</keyword>
<comment type="subcellular location">
    <subcellularLocation>
        <location evidence="1">Cell inner membrane</location>
        <topology evidence="1">Multi-pass membrane protein</topology>
    </subcellularLocation>
</comment>
<dbReference type="EMBL" id="RPFW01000002">
    <property type="protein sequence ID" value="TVZ05564.1"/>
    <property type="molecule type" value="Genomic_DNA"/>
</dbReference>
<dbReference type="AlphaFoldDB" id="A0A6P2C2F8"/>
<dbReference type="GO" id="GO:0022857">
    <property type="term" value="F:transmembrane transporter activity"/>
    <property type="evidence" value="ECO:0007669"/>
    <property type="project" value="InterPro"/>
</dbReference>
<proteinExistence type="predicted"/>
<dbReference type="Proteomes" id="UP000460272">
    <property type="component" value="Unassembled WGS sequence"/>
</dbReference>
<evidence type="ECO:0000256" key="4">
    <source>
        <dbReference type="ARBA" id="ARBA00022692"/>
    </source>
</evidence>
<dbReference type="Pfam" id="PF05977">
    <property type="entry name" value="MFS_3"/>
    <property type="match status" value="1"/>
</dbReference>